<name>A0ABU4VF31_9ACTN</name>
<dbReference type="PANTHER" id="PTHR43244:SF1">
    <property type="entry name" value="5,10-METHYLENETETRAHYDROMETHANOPTERIN REDUCTASE"/>
    <property type="match status" value="1"/>
</dbReference>
<protein>
    <submittedName>
        <fullName evidence="3">LLM class F420-dependent oxidoreductase</fullName>
    </submittedName>
</protein>
<dbReference type="CDD" id="cd01097">
    <property type="entry name" value="Tetrahydromethanopterin_reductase"/>
    <property type="match status" value="1"/>
</dbReference>
<dbReference type="InterPro" id="IPR011251">
    <property type="entry name" value="Luciferase-like_dom"/>
</dbReference>
<evidence type="ECO:0000256" key="1">
    <source>
        <dbReference type="ARBA" id="ARBA00023002"/>
    </source>
</evidence>
<dbReference type="InterPro" id="IPR050564">
    <property type="entry name" value="F420-G6PD/mer"/>
</dbReference>
<keyword evidence="1" id="KW-0560">Oxidoreductase</keyword>
<dbReference type="Proteomes" id="UP001277761">
    <property type="component" value="Unassembled WGS sequence"/>
</dbReference>
<evidence type="ECO:0000313" key="3">
    <source>
        <dbReference type="EMBL" id="MDX8150398.1"/>
    </source>
</evidence>
<dbReference type="Gene3D" id="3.20.20.30">
    <property type="entry name" value="Luciferase-like domain"/>
    <property type="match status" value="1"/>
</dbReference>
<comment type="caution">
    <text evidence="3">The sequence shown here is derived from an EMBL/GenBank/DDBJ whole genome shotgun (WGS) entry which is preliminary data.</text>
</comment>
<keyword evidence="4" id="KW-1185">Reference proteome</keyword>
<dbReference type="NCBIfam" id="TIGR03559">
    <property type="entry name" value="F420_Rv3520c"/>
    <property type="match status" value="1"/>
</dbReference>
<proteinExistence type="predicted"/>
<gene>
    <name evidence="3" type="ORF">SK069_02230</name>
</gene>
<organism evidence="3 4">
    <name type="scientific">Patulibacter brassicae</name>
    <dbReference type="NCBI Taxonomy" id="1705717"/>
    <lineage>
        <taxon>Bacteria</taxon>
        <taxon>Bacillati</taxon>
        <taxon>Actinomycetota</taxon>
        <taxon>Thermoleophilia</taxon>
        <taxon>Solirubrobacterales</taxon>
        <taxon>Patulibacteraceae</taxon>
        <taxon>Patulibacter</taxon>
    </lineage>
</organism>
<dbReference type="SUPFAM" id="SSF51679">
    <property type="entry name" value="Bacterial luciferase-like"/>
    <property type="match status" value="1"/>
</dbReference>
<evidence type="ECO:0000259" key="2">
    <source>
        <dbReference type="Pfam" id="PF00296"/>
    </source>
</evidence>
<dbReference type="InterPro" id="IPR019951">
    <property type="entry name" value="F420_OxRdatse_Rv3520c_pred"/>
</dbReference>
<feature type="domain" description="Luciferase-like" evidence="2">
    <location>
        <begin position="16"/>
        <end position="319"/>
    </location>
</feature>
<dbReference type="Pfam" id="PF00296">
    <property type="entry name" value="Bac_luciferase"/>
    <property type="match status" value="1"/>
</dbReference>
<dbReference type="PANTHER" id="PTHR43244">
    <property type="match status" value="1"/>
</dbReference>
<accession>A0ABU4VF31</accession>
<dbReference type="RefSeq" id="WP_319952547.1">
    <property type="nucleotide sequence ID" value="NZ_JAXAVX010000001.1"/>
</dbReference>
<reference evidence="3 4" key="1">
    <citation type="submission" date="2023-11" db="EMBL/GenBank/DDBJ databases">
        <authorList>
            <person name="Xu M."/>
            <person name="Jiang T."/>
        </authorList>
    </citation>
    <scope>NUCLEOTIDE SEQUENCE [LARGE SCALE GENOMIC DNA]</scope>
    <source>
        <strain evidence="3 4">SD</strain>
    </source>
</reference>
<sequence length="348" mass="37149">MEIGIGVGYWGLGVTKDDQLEIARQAEELGFDAVWVAEAYGSDAVSVLGHLAATTSRVKLGSAILQIPGRSAAMTAMSAATLDQLSGGRFVLGLGASGPQVSEGWHGVRFGRQLARTRDYVNVVRMALARERVAYEGETLTLPLPDGPGRSLKLTIAPAQDRLPIVLAAMGPKNVALAGEIADGWLPTFFSPEHVAELRAPLIEGARKAGRDPSEVAVIPQVAVCVDDDVDAARDTMRFILGLYIGGMGSRKKNFYVELVERYGFGEIAREIQDLYLSGRKDEAEAALPAELIDATCICGPADVVRARLDAFRDAGVDQVLALPTPLPGQKHVEQVRRLAEVAVPAAR</sequence>
<evidence type="ECO:0000313" key="4">
    <source>
        <dbReference type="Proteomes" id="UP001277761"/>
    </source>
</evidence>
<dbReference type="EMBL" id="JAXAVX010000001">
    <property type="protein sequence ID" value="MDX8150398.1"/>
    <property type="molecule type" value="Genomic_DNA"/>
</dbReference>
<dbReference type="InterPro" id="IPR036661">
    <property type="entry name" value="Luciferase-like_sf"/>
</dbReference>